<dbReference type="Pfam" id="PF17100">
    <property type="entry name" value="NACHT_N"/>
    <property type="match status" value="1"/>
</dbReference>
<name>A0ABY0H6U6_9PEZI</name>
<evidence type="ECO:0000259" key="2">
    <source>
        <dbReference type="Pfam" id="PF17100"/>
    </source>
</evidence>
<evidence type="ECO:0000313" key="3">
    <source>
        <dbReference type="EMBL" id="RYO86463.1"/>
    </source>
</evidence>
<accession>A0ABY0H6U6</accession>
<keyword evidence="4" id="KW-1185">Reference proteome</keyword>
<feature type="region of interest" description="Disordered" evidence="1">
    <location>
        <begin position="1"/>
        <end position="66"/>
    </location>
</feature>
<organism evidence="3 4">
    <name type="scientific">Monosporascus cannonballus</name>
    <dbReference type="NCBI Taxonomy" id="155416"/>
    <lineage>
        <taxon>Eukaryota</taxon>
        <taxon>Fungi</taxon>
        <taxon>Dikarya</taxon>
        <taxon>Ascomycota</taxon>
        <taxon>Pezizomycotina</taxon>
        <taxon>Sordariomycetes</taxon>
        <taxon>Xylariomycetidae</taxon>
        <taxon>Xylariales</taxon>
        <taxon>Xylariales incertae sedis</taxon>
        <taxon>Monosporascus</taxon>
    </lineage>
</organism>
<evidence type="ECO:0000256" key="1">
    <source>
        <dbReference type="SAM" id="MobiDB-lite"/>
    </source>
</evidence>
<reference evidence="3 4" key="1">
    <citation type="submission" date="2018-06" db="EMBL/GenBank/DDBJ databases">
        <title>Complete Genomes of Monosporascus.</title>
        <authorList>
            <person name="Robinson A.J."/>
            <person name="Natvig D.O."/>
        </authorList>
    </citation>
    <scope>NUCLEOTIDE SEQUENCE [LARGE SCALE GENOMIC DNA]</scope>
    <source>
        <strain evidence="3 4">CBS 609.92</strain>
    </source>
</reference>
<protein>
    <recommendedName>
        <fullName evidence="2">NWD NACHT-NTPase N-terminal domain-containing protein</fullName>
    </recommendedName>
</protein>
<dbReference type="Proteomes" id="UP000294003">
    <property type="component" value="Unassembled WGS sequence"/>
</dbReference>
<sequence>MAPKCLEWFGSKLKRDKKQDGPKPDPPTPAPSATTASEAPSPSPPPAPAASSQPLSSDTAPTIQDLPEQLWNRAYDDLKEEESGLVDTYKKLLSRELEGDPSSTDLTSQKNEIEQKNPEMRRDQMSRLVTAGLKKIKKEAKIKGNIEEGMQPLSSAKGVIDTVIKAYPEASFTWAGVCLTEIRANREGIAYVVFRMEWYWQLSKLLLNENKDDGKSAGLRNKLEKYVIDLYKALLSYQMKSVYSYYRSRYVVFWRDVIKLDDWDGSLKIIKSAEDIIRQDAFAYNIESIKGHFEKLVKAAKFQQKFLPDIH</sequence>
<comment type="caution">
    <text evidence="3">The sequence shown here is derived from an EMBL/GenBank/DDBJ whole genome shotgun (WGS) entry which is preliminary data.</text>
</comment>
<dbReference type="EMBL" id="QJNS01000115">
    <property type="protein sequence ID" value="RYO86463.1"/>
    <property type="molecule type" value="Genomic_DNA"/>
</dbReference>
<feature type="compositionally biased region" description="Low complexity" evidence="1">
    <location>
        <begin position="31"/>
        <end position="40"/>
    </location>
</feature>
<gene>
    <name evidence="3" type="ORF">DL762_004745</name>
</gene>
<feature type="domain" description="NWD NACHT-NTPase N-terminal" evidence="2">
    <location>
        <begin position="68"/>
        <end position="280"/>
    </location>
</feature>
<evidence type="ECO:0000313" key="4">
    <source>
        <dbReference type="Proteomes" id="UP000294003"/>
    </source>
</evidence>
<dbReference type="InterPro" id="IPR031359">
    <property type="entry name" value="NACHT_N"/>
</dbReference>
<proteinExistence type="predicted"/>